<dbReference type="PROSITE" id="PS51257">
    <property type="entry name" value="PROKAR_LIPOPROTEIN"/>
    <property type="match status" value="1"/>
</dbReference>
<gene>
    <name evidence="2" type="ORF">WI372_11290</name>
</gene>
<evidence type="ECO:0000256" key="1">
    <source>
        <dbReference type="SAM" id="SignalP"/>
    </source>
</evidence>
<keyword evidence="1" id="KW-0732">Signal</keyword>
<sequence>MTQSVHRITSRRALSLACASLVLAACDDDSVGPGNELPLTLSGNVVVEDFADLGAAGFILDEGTYHFYAAPGEGETAITAVDLEAGVAWGWTRTTPESNDVGFRLDLRTNSFESLRLPGVDRTIVRGANNLGQVVGLANVRVTSDSYGFVYEHSSGSMSEVRRPGYTQGATTDITESGVMVGYSAFGAEGWVHRNGAFEALEHPEAGRLFPIEISEQHEIVGLWGDPAAWWDVSHGFRARLSGSNWIVESYRVSPDVPTTLNGNTETGEFAGLYWAEGLAGKPTVFTLEDWAATPATHPLPGTTLEPWVDGMADNGWVFGHVIIDHTPVQSDECGGHGHLHGTECHCDTGYVQDPNDAGMCIPA</sequence>
<keyword evidence="3" id="KW-1185">Reference proteome</keyword>
<comment type="caution">
    <text evidence="2">The sequence shown here is derived from an EMBL/GenBank/DDBJ whole genome shotgun (WGS) entry which is preliminary data.</text>
</comment>
<evidence type="ECO:0000313" key="3">
    <source>
        <dbReference type="Proteomes" id="UP001484239"/>
    </source>
</evidence>
<accession>A0ABU9EA83</accession>
<name>A0ABU9EA83_9BACT</name>
<feature type="chain" id="PRO_5045491877" evidence="1">
    <location>
        <begin position="25"/>
        <end position="364"/>
    </location>
</feature>
<organism evidence="2 3">
    <name type="scientific">Gaopeijia maritima</name>
    <dbReference type="NCBI Taxonomy" id="3119007"/>
    <lineage>
        <taxon>Bacteria</taxon>
        <taxon>Pseudomonadati</taxon>
        <taxon>Gemmatimonadota</taxon>
        <taxon>Longimicrobiia</taxon>
        <taxon>Gaopeijiales</taxon>
        <taxon>Gaopeijiaceae</taxon>
        <taxon>Gaopeijia</taxon>
    </lineage>
</organism>
<dbReference type="RefSeq" id="WP_405281527.1">
    <property type="nucleotide sequence ID" value="NZ_CP144380.1"/>
</dbReference>
<dbReference type="Proteomes" id="UP001484239">
    <property type="component" value="Unassembled WGS sequence"/>
</dbReference>
<dbReference type="EMBL" id="JBBHLI010000006">
    <property type="protein sequence ID" value="MEK9501564.1"/>
    <property type="molecule type" value="Genomic_DNA"/>
</dbReference>
<reference evidence="2 3" key="1">
    <citation type="submission" date="2024-02" db="EMBL/GenBank/DDBJ databases">
        <title>A novel Gemmatimonadota bacterium.</title>
        <authorList>
            <person name="Du Z.-J."/>
            <person name="Ye Y.-Q."/>
        </authorList>
    </citation>
    <scope>NUCLEOTIDE SEQUENCE [LARGE SCALE GENOMIC DNA]</scope>
    <source>
        <strain evidence="2 3">DH-20</strain>
    </source>
</reference>
<protein>
    <submittedName>
        <fullName evidence="2">Uncharacterized protein</fullName>
    </submittedName>
</protein>
<proteinExistence type="predicted"/>
<feature type="signal peptide" evidence="1">
    <location>
        <begin position="1"/>
        <end position="24"/>
    </location>
</feature>
<evidence type="ECO:0000313" key="2">
    <source>
        <dbReference type="EMBL" id="MEK9501564.1"/>
    </source>
</evidence>